<feature type="region of interest" description="Disordered" evidence="1">
    <location>
        <begin position="86"/>
        <end position="105"/>
    </location>
</feature>
<dbReference type="RefSeq" id="WP_091592155.1">
    <property type="nucleotide sequence ID" value="NZ_JBHRWG010000004.1"/>
</dbReference>
<dbReference type="STRING" id="307121.GA0070620_3467"/>
<dbReference type="Proteomes" id="UP000199393">
    <property type="component" value="Chromosome I"/>
</dbReference>
<feature type="transmembrane region" description="Helical" evidence="2">
    <location>
        <begin position="6"/>
        <end position="25"/>
    </location>
</feature>
<sequence length="105" mass="11855">MDPIVQAALISGGFGLATIAVSQVMQRRHGRHLNQIRDQVQNSHETNLRDDVDRVLAGVQTLVEGQRQHSREIAGLREDLRVERQERAAGDARLDDHLRTQRPTC</sequence>
<organism evidence="3 4">
    <name type="scientific">Micromonospora krabiensis</name>
    <dbReference type="NCBI Taxonomy" id="307121"/>
    <lineage>
        <taxon>Bacteria</taxon>
        <taxon>Bacillati</taxon>
        <taxon>Actinomycetota</taxon>
        <taxon>Actinomycetes</taxon>
        <taxon>Micromonosporales</taxon>
        <taxon>Micromonosporaceae</taxon>
        <taxon>Micromonospora</taxon>
    </lineage>
</organism>
<keyword evidence="2" id="KW-0812">Transmembrane</keyword>
<evidence type="ECO:0000256" key="1">
    <source>
        <dbReference type="SAM" id="MobiDB-lite"/>
    </source>
</evidence>
<keyword evidence="2" id="KW-1133">Transmembrane helix</keyword>
<reference evidence="4" key="1">
    <citation type="submission" date="2016-06" db="EMBL/GenBank/DDBJ databases">
        <authorList>
            <person name="Varghese N."/>
        </authorList>
    </citation>
    <scope>NUCLEOTIDE SEQUENCE [LARGE SCALE GENOMIC DNA]</scope>
    <source>
        <strain evidence="4">DSM 45344</strain>
    </source>
</reference>
<accession>A0A1C3N5W5</accession>
<keyword evidence="4" id="KW-1185">Reference proteome</keyword>
<keyword evidence="2" id="KW-0472">Membrane</keyword>
<protein>
    <submittedName>
        <fullName evidence="3">Uncharacterized protein</fullName>
    </submittedName>
</protein>
<evidence type="ECO:0000313" key="3">
    <source>
        <dbReference type="EMBL" id="SBV27936.1"/>
    </source>
</evidence>
<name>A0A1C3N5W5_9ACTN</name>
<gene>
    <name evidence="3" type="ORF">GA0070620_3467</name>
</gene>
<dbReference type="EMBL" id="LT598496">
    <property type="protein sequence ID" value="SBV27936.1"/>
    <property type="molecule type" value="Genomic_DNA"/>
</dbReference>
<proteinExistence type="predicted"/>
<dbReference type="Pfam" id="PF10874">
    <property type="entry name" value="DUF2746"/>
    <property type="match status" value="1"/>
</dbReference>
<feature type="compositionally biased region" description="Basic and acidic residues" evidence="1">
    <location>
        <begin position="86"/>
        <end position="99"/>
    </location>
</feature>
<evidence type="ECO:0000256" key="2">
    <source>
        <dbReference type="SAM" id="Phobius"/>
    </source>
</evidence>
<dbReference type="InterPro" id="IPR022704">
    <property type="entry name" value="DUF2746"/>
</dbReference>
<dbReference type="PATRIC" id="fig|307121.4.peg.3538"/>
<dbReference type="AlphaFoldDB" id="A0A1C3N5W5"/>
<evidence type="ECO:0000313" key="4">
    <source>
        <dbReference type="Proteomes" id="UP000199393"/>
    </source>
</evidence>
<dbReference type="OrthoDB" id="4250219at2"/>